<feature type="region of interest" description="Disordered" evidence="1">
    <location>
        <begin position="45"/>
        <end position="65"/>
    </location>
</feature>
<sequence length="65" mass="7530">CDMVGQFIQKKEEEKQIEEEQAARYWKIPACYDDDDDDYTFAVTPNEPDNSLSMGDKHLDTIPAM</sequence>
<evidence type="ECO:0000313" key="2">
    <source>
        <dbReference type="EMBL" id="GFD59196.1"/>
    </source>
</evidence>
<name>A0A699XMW6_TANCI</name>
<comment type="caution">
    <text evidence="2">The sequence shown here is derived from an EMBL/GenBank/DDBJ whole genome shotgun (WGS) entry which is preliminary data.</text>
</comment>
<proteinExistence type="predicted"/>
<dbReference type="AlphaFoldDB" id="A0A699XMW6"/>
<evidence type="ECO:0000256" key="1">
    <source>
        <dbReference type="SAM" id="MobiDB-lite"/>
    </source>
</evidence>
<feature type="non-terminal residue" evidence="2">
    <location>
        <position position="1"/>
    </location>
</feature>
<reference evidence="2" key="1">
    <citation type="journal article" date="2019" name="Sci. Rep.">
        <title>Draft genome of Tanacetum cinerariifolium, the natural source of mosquito coil.</title>
        <authorList>
            <person name="Yamashiro T."/>
            <person name="Shiraishi A."/>
            <person name="Satake H."/>
            <person name="Nakayama K."/>
        </authorList>
    </citation>
    <scope>NUCLEOTIDE SEQUENCE</scope>
</reference>
<dbReference type="EMBL" id="BKCJ011862007">
    <property type="protein sequence ID" value="GFD59196.1"/>
    <property type="molecule type" value="Genomic_DNA"/>
</dbReference>
<accession>A0A699XMW6</accession>
<feature type="compositionally biased region" description="Basic and acidic residues" evidence="1">
    <location>
        <begin position="55"/>
        <end position="65"/>
    </location>
</feature>
<protein>
    <submittedName>
        <fullName evidence="2">Uncharacterized protein</fullName>
    </submittedName>
</protein>
<organism evidence="2">
    <name type="scientific">Tanacetum cinerariifolium</name>
    <name type="common">Dalmatian daisy</name>
    <name type="synonym">Chrysanthemum cinerariifolium</name>
    <dbReference type="NCBI Taxonomy" id="118510"/>
    <lineage>
        <taxon>Eukaryota</taxon>
        <taxon>Viridiplantae</taxon>
        <taxon>Streptophyta</taxon>
        <taxon>Embryophyta</taxon>
        <taxon>Tracheophyta</taxon>
        <taxon>Spermatophyta</taxon>
        <taxon>Magnoliopsida</taxon>
        <taxon>eudicotyledons</taxon>
        <taxon>Gunneridae</taxon>
        <taxon>Pentapetalae</taxon>
        <taxon>asterids</taxon>
        <taxon>campanulids</taxon>
        <taxon>Asterales</taxon>
        <taxon>Asteraceae</taxon>
        <taxon>Asteroideae</taxon>
        <taxon>Anthemideae</taxon>
        <taxon>Anthemidinae</taxon>
        <taxon>Tanacetum</taxon>
    </lineage>
</organism>
<gene>
    <name evidence="2" type="ORF">Tci_931165</name>
</gene>